<gene>
    <name evidence="2" type="ORF">EAH89_06435</name>
</gene>
<dbReference type="AlphaFoldDB" id="A0A502GAI5"/>
<organism evidence="2 3">
    <name type="scientific">Muricoccus nepalensis</name>
    <dbReference type="NCBI Taxonomy" id="1854500"/>
    <lineage>
        <taxon>Bacteria</taxon>
        <taxon>Pseudomonadati</taxon>
        <taxon>Pseudomonadota</taxon>
        <taxon>Alphaproteobacteria</taxon>
        <taxon>Acetobacterales</taxon>
        <taxon>Roseomonadaceae</taxon>
        <taxon>Muricoccus</taxon>
    </lineage>
</organism>
<dbReference type="OrthoDB" id="7276956at2"/>
<feature type="compositionally biased region" description="Basic and acidic residues" evidence="1">
    <location>
        <begin position="1"/>
        <end position="15"/>
    </location>
</feature>
<proteinExistence type="predicted"/>
<keyword evidence="3" id="KW-1185">Reference proteome</keyword>
<evidence type="ECO:0000256" key="1">
    <source>
        <dbReference type="SAM" id="MobiDB-lite"/>
    </source>
</evidence>
<protein>
    <submittedName>
        <fullName evidence="2">Uncharacterized protein</fullName>
    </submittedName>
</protein>
<evidence type="ECO:0000313" key="3">
    <source>
        <dbReference type="Proteomes" id="UP000317078"/>
    </source>
</evidence>
<evidence type="ECO:0000313" key="2">
    <source>
        <dbReference type="EMBL" id="TPG58995.1"/>
    </source>
</evidence>
<sequence length="80" mass="8176">MDKDRTDQKQDKETGDWVSDLRPGATADAKVDKGVEDTFPASDPAPKTGATGFISPSGKDTAKAADQGQGQPGTTAGGKP</sequence>
<dbReference type="Proteomes" id="UP000317078">
    <property type="component" value="Unassembled WGS sequence"/>
</dbReference>
<accession>A0A502GAI5</accession>
<name>A0A502GAI5_9PROT</name>
<comment type="caution">
    <text evidence="2">The sequence shown here is derived from an EMBL/GenBank/DDBJ whole genome shotgun (WGS) entry which is preliminary data.</text>
</comment>
<feature type="region of interest" description="Disordered" evidence="1">
    <location>
        <begin position="1"/>
        <end position="80"/>
    </location>
</feature>
<dbReference type="EMBL" id="RCZP01000004">
    <property type="protein sequence ID" value="TPG58995.1"/>
    <property type="molecule type" value="Genomic_DNA"/>
</dbReference>
<feature type="compositionally biased region" description="Low complexity" evidence="1">
    <location>
        <begin position="64"/>
        <end position="74"/>
    </location>
</feature>
<dbReference type="RefSeq" id="WP_140881979.1">
    <property type="nucleotide sequence ID" value="NZ_RCZP01000004.1"/>
</dbReference>
<reference evidence="2 3" key="1">
    <citation type="journal article" date="2019" name="Environ. Microbiol.">
        <title>Species interactions and distinct microbial communities in high Arctic permafrost affected cryosols are associated with the CH4 and CO2 gas fluxes.</title>
        <authorList>
            <person name="Altshuler I."/>
            <person name="Hamel J."/>
            <person name="Turney S."/>
            <person name="Magnuson E."/>
            <person name="Levesque R."/>
            <person name="Greer C."/>
            <person name="Whyte L.G."/>
        </authorList>
    </citation>
    <scope>NUCLEOTIDE SEQUENCE [LARGE SCALE GENOMIC DNA]</scope>
    <source>
        <strain evidence="2 3">S9.3B</strain>
    </source>
</reference>